<proteinExistence type="predicted"/>
<feature type="compositionally biased region" description="Basic and acidic residues" evidence="1">
    <location>
        <begin position="116"/>
        <end position="128"/>
    </location>
</feature>
<dbReference type="Proteomes" id="UP001164746">
    <property type="component" value="Chromosome 9"/>
</dbReference>
<protein>
    <submittedName>
        <fullName evidence="2">IF44L-like protein</fullName>
    </submittedName>
</protein>
<organism evidence="2 3">
    <name type="scientific">Mya arenaria</name>
    <name type="common">Soft-shell clam</name>
    <dbReference type="NCBI Taxonomy" id="6604"/>
    <lineage>
        <taxon>Eukaryota</taxon>
        <taxon>Metazoa</taxon>
        <taxon>Spiralia</taxon>
        <taxon>Lophotrochozoa</taxon>
        <taxon>Mollusca</taxon>
        <taxon>Bivalvia</taxon>
        <taxon>Autobranchia</taxon>
        <taxon>Heteroconchia</taxon>
        <taxon>Euheterodonta</taxon>
        <taxon>Imparidentia</taxon>
        <taxon>Neoheterodontei</taxon>
        <taxon>Myida</taxon>
        <taxon>Myoidea</taxon>
        <taxon>Myidae</taxon>
        <taxon>Mya</taxon>
    </lineage>
</organism>
<reference evidence="2" key="1">
    <citation type="submission" date="2022-11" db="EMBL/GenBank/DDBJ databases">
        <title>Centuries of genome instability and evolution in soft-shell clam transmissible cancer (bioRxiv).</title>
        <authorList>
            <person name="Hart S.F.M."/>
            <person name="Yonemitsu M.A."/>
            <person name="Giersch R.M."/>
            <person name="Beal B.F."/>
            <person name="Arriagada G."/>
            <person name="Davis B.W."/>
            <person name="Ostrander E.A."/>
            <person name="Goff S.P."/>
            <person name="Metzger M.J."/>
        </authorList>
    </citation>
    <scope>NUCLEOTIDE SEQUENCE</scope>
    <source>
        <strain evidence="2">MELC-2E11</strain>
        <tissue evidence="2">Siphon/mantle</tissue>
    </source>
</reference>
<accession>A0ABY7EY71</accession>
<name>A0ABY7EY71_MYAAR</name>
<evidence type="ECO:0000313" key="3">
    <source>
        <dbReference type="Proteomes" id="UP001164746"/>
    </source>
</evidence>
<keyword evidence="3" id="KW-1185">Reference proteome</keyword>
<sequence>MGIEGERGIPQAVLLTKVDVACTEVAQNVSSVFRNTNVEKVVDTVAKLLGLPRNNVLPVKNYENEVQLEAATSALALLALRQALYFTEDFLEDVVEKRASVKAARGRGSSGGSGEGKGERVEIGSDSA</sequence>
<evidence type="ECO:0000256" key="1">
    <source>
        <dbReference type="SAM" id="MobiDB-lite"/>
    </source>
</evidence>
<evidence type="ECO:0000313" key="2">
    <source>
        <dbReference type="EMBL" id="WAR13786.1"/>
    </source>
</evidence>
<feature type="region of interest" description="Disordered" evidence="1">
    <location>
        <begin position="100"/>
        <end position="128"/>
    </location>
</feature>
<gene>
    <name evidence="2" type="ORF">MAR_003891</name>
</gene>
<dbReference type="EMBL" id="CP111020">
    <property type="protein sequence ID" value="WAR13786.1"/>
    <property type="molecule type" value="Genomic_DNA"/>
</dbReference>